<feature type="transmembrane region" description="Helical" evidence="2">
    <location>
        <begin position="24"/>
        <end position="46"/>
    </location>
</feature>
<keyword evidence="2" id="KW-0812">Transmembrane</keyword>
<accession>A0A0U4JF69</accession>
<dbReference type="Proteomes" id="UP000225045">
    <property type="component" value="Segment"/>
</dbReference>
<evidence type="ECO:0000256" key="2">
    <source>
        <dbReference type="SAM" id="Phobius"/>
    </source>
</evidence>
<keyword evidence="2" id="KW-0472">Membrane</keyword>
<organism evidence="3 4">
    <name type="scientific">Arthrobacter phage Wilde</name>
    <dbReference type="NCBI Taxonomy" id="1772323"/>
    <lineage>
        <taxon>Viruses</taxon>
        <taxon>Duplodnaviria</taxon>
        <taxon>Heunggongvirae</taxon>
        <taxon>Uroviricota</taxon>
        <taxon>Caudoviricetes</taxon>
        <taxon>Tankvirus</taxon>
        <taxon>Tankvirus tank</taxon>
    </lineage>
</organism>
<keyword evidence="1" id="KW-0175">Coiled coil</keyword>
<feature type="coiled-coil region" evidence="1">
    <location>
        <begin position="50"/>
        <end position="77"/>
    </location>
</feature>
<gene>
    <name evidence="3" type="primary">37</name>
    <name evidence="3" type="ORF">WILDE_37</name>
</gene>
<evidence type="ECO:0000256" key="1">
    <source>
        <dbReference type="SAM" id="Coils"/>
    </source>
</evidence>
<dbReference type="EMBL" id="KU160673">
    <property type="protein sequence ID" value="ALY10821.1"/>
    <property type="molecule type" value="Genomic_DNA"/>
</dbReference>
<proteinExistence type="predicted"/>
<protein>
    <submittedName>
        <fullName evidence="3">Uncharacterized protein</fullName>
    </submittedName>
</protein>
<keyword evidence="2" id="KW-1133">Transmembrane helix</keyword>
<reference evidence="3 4" key="1">
    <citation type="submission" date="2015-11" db="EMBL/GenBank/DDBJ databases">
        <authorList>
            <person name="Menninger J.E."/>
            <person name="Lamey M.E."/>
            <person name="Lindemann J.M."/>
            <person name="Martynyuk T."/>
            <person name="Mele F.E."/>
            <person name="Nabua C.T."/>
            <person name="Napoli C.K."/>
            <person name="Santiago L.M."/>
            <person name="Sweetman A.T."/>
            <person name="Weinstein J.L."/>
            <person name="Barrett N.A."/>
            <person name="Buerkert T.R."/>
            <person name="Cautela J.A."/>
            <person name="Egan M.S."/>
            <person name="Erb J.E."/>
            <person name="Garrigan K.E."/>
            <person name="Hagan D.J."/>
            <person name="Hartwell M.C."/>
            <person name="Hyduchak K.M."/>
            <person name="Jacob A.E."/>
            <person name="DeNigris D.M."/>
            <person name="London S.C."/>
            <person name="King-Smith C."/>
            <person name="Lee-Soety J.Y."/>
            <person name="Bradley K.W."/>
            <person name="Asai D.J."/>
            <person name="Bowman C.A."/>
            <person name="Russell D.A."/>
            <person name="Pope W.H."/>
            <person name="Jacobs-Sera D."/>
            <person name="Hendrix R.W."/>
            <person name="Hatfull G.F."/>
        </authorList>
    </citation>
    <scope>NUCLEOTIDE SEQUENCE [LARGE SCALE GENOMIC DNA]</scope>
</reference>
<evidence type="ECO:0000313" key="3">
    <source>
        <dbReference type="EMBL" id="ALY10821.1"/>
    </source>
</evidence>
<name>A0A0U4JF69_9CAUD</name>
<sequence length="106" mass="11052">MSRFPGEISVDGIAFPTGLADMSAVGLLITLVAFFILALVRGWIVIKLHHDALLARAVAAEEANKRLSENNSKLTMAILAQSAVGETMTKLVDSLPVATGSAGDSS</sequence>
<evidence type="ECO:0000313" key="4">
    <source>
        <dbReference type="Proteomes" id="UP000225045"/>
    </source>
</evidence>